<accession>A0A5J6MI05</accession>
<dbReference type="Pfam" id="PF02518">
    <property type="entry name" value="HATPase_c"/>
    <property type="match status" value="1"/>
</dbReference>
<dbReference type="Pfam" id="PF00512">
    <property type="entry name" value="HisKA"/>
    <property type="match status" value="1"/>
</dbReference>
<evidence type="ECO:0000313" key="8">
    <source>
        <dbReference type="EMBL" id="QEX17108.1"/>
    </source>
</evidence>
<feature type="transmembrane region" description="Helical" evidence="6">
    <location>
        <begin position="194"/>
        <end position="216"/>
    </location>
</feature>
<organism evidence="8 9">
    <name type="scientific">Hypericibacter terrae</name>
    <dbReference type="NCBI Taxonomy" id="2602015"/>
    <lineage>
        <taxon>Bacteria</taxon>
        <taxon>Pseudomonadati</taxon>
        <taxon>Pseudomonadota</taxon>
        <taxon>Alphaproteobacteria</taxon>
        <taxon>Rhodospirillales</taxon>
        <taxon>Dongiaceae</taxon>
        <taxon>Hypericibacter</taxon>
    </lineage>
</organism>
<evidence type="ECO:0000259" key="7">
    <source>
        <dbReference type="PROSITE" id="PS50109"/>
    </source>
</evidence>
<feature type="domain" description="Histidine kinase" evidence="7">
    <location>
        <begin position="252"/>
        <end position="472"/>
    </location>
</feature>
<dbReference type="EC" id="2.7.13.3" evidence="2"/>
<dbReference type="PANTHER" id="PTHR43047">
    <property type="entry name" value="TWO-COMPONENT HISTIDINE PROTEIN KINASE"/>
    <property type="match status" value="1"/>
</dbReference>
<keyword evidence="9" id="KW-1185">Reference proteome</keyword>
<sequence>MVKRQTFRFAIISGCILLIAGAVLGLIHRSASLERLEAMAERQNVALTKVFANAAWSDFRSYVAKAGLSDPEALRNTAEVDALGQRIKALMQGSSIAKVKLYDKEGLTVYSTDRAEIGIRKRNEGFEEAKAGGIANEIERKDQMLSFDGVVTDRNVVSTYLPLFAPGSPTEVEAVIEVYDDVTDIVTAIDNDEMFAAGILAAVQLLIYLGLVVIVYRSDQAVARAHGRELKLSAAAARAEAASQAKSEFLANMSHELRTPLNAIIGFAEVIKNGVMGPVQPPVYQSYLDDIWTAATHLGRVINDILDLTKAEAGKMQVERSDFNVGEILDRVRRIMQEQAIRARVALEIEAAPVPVRVTSDERKIQQILLNLLSNAIKFTPPDGRVTMSALRQLDGIEIAVRDSGIGMTADEIPIALSPFGQVDSSLSRKYEGTGIGLPLSRRLAQLLGGDLAISSEKGAGTVVRIRIPDRAAANSSAAKTTVAAA</sequence>
<keyword evidence="3" id="KW-0597">Phosphoprotein</keyword>
<dbReference type="EMBL" id="CP042906">
    <property type="protein sequence ID" value="QEX17108.1"/>
    <property type="molecule type" value="Genomic_DNA"/>
</dbReference>
<keyword evidence="6" id="KW-0472">Membrane</keyword>
<dbReference type="GO" id="GO:0000155">
    <property type="term" value="F:phosphorelay sensor kinase activity"/>
    <property type="evidence" value="ECO:0007669"/>
    <property type="project" value="InterPro"/>
</dbReference>
<dbReference type="Gene3D" id="3.30.565.10">
    <property type="entry name" value="Histidine kinase-like ATPase, C-terminal domain"/>
    <property type="match status" value="1"/>
</dbReference>
<name>A0A5J6MI05_9PROT</name>
<evidence type="ECO:0000256" key="6">
    <source>
        <dbReference type="SAM" id="Phobius"/>
    </source>
</evidence>
<protein>
    <recommendedName>
        <fullName evidence="2">histidine kinase</fullName>
        <ecNumber evidence="2">2.7.13.3</ecNumber>
    </recommendedName>
</protein>
<dbReference type="InterPro" id="IPR005467">
    <property type="entry name" value="His_kinase_dom"/>
</dbReference>
<dbReference type="GO" id="GO:0009927">
    <property type="term" value="F:histidine phosphotransfer kinase activity"/>
    <property type="evidence" value="ECO:0007669"/>
    <property type="project" value="TreeGrafter"/>
</dbReference>
<reference evidence="8 9" key="1">
    <citation type="submission" date="2019-08" db="EMBL/GenBank/DDBJ databases">
        <title>Hyperibacter terrae gen. nov., sp. nov. and Hyperibacter viscosus sp. nov., two new members in the family Rhodospirillaceae isolated from the rhizosphere of Hypericum perforatum.</title>
        <authorList>
            <person name="Noviana Z."/>
        </authorList>
    </citation>
    <scope>NUCLEOTIDE SEQUENCE [LARGE SCALE GENOMIC DNA]</scope>
    <source>
        <strain evidence="8 9">R5913</strain>
    </source>
</reference>
<dbReference type="OrthoDB" id="9805942at2"/>
<dbReference type="InterPro" id="IPR003661">
    <property type="entry name" value="HisK_dim/P_dom"/>
</dbReference>
<dbReference type="Gene3D" id="1.10.287.130">
    <property type="match status" value="1"/>
</dbReference>
<dbReference type="SUPFAM" id="SSF55874">
    <property type="entry name" value="ATPase domain of HSP90 chaperone/DNA topoisomerase II/histidine kinase"/>
    <property type="match status" value="1"/>
</dbReference>
<proteinExistence type="predicted"/>
<evidence type="ECO:0000256" key="3">
    <source>
        <dbReference type="ARBA" id="ARBA00022553"/>
    </source>
</evidence>
<evidence type="ECO:0000256" key="2">
    <source>
        <dbReference type="ARBA" id="ARBA00012438"/>
    </source>
</evidence>
<dbReference type="SMART" id="SM00388">
    <property type="entry name" value="HisKA"/>
    <property type="match status" value="1"/>
</dbReference>
<dbReference type="KEGG" id="htq:FRZ44_24040"/>
<dbReference type="InterPro" id="IPR036890">
    <property type="entry name" value="HATPase_C_sf"/>
</dbReference>
<keyword evidence="5" id="KW-0418">Kinase</keyword>
<dbReference type="InterPro" id="IPR003594">
    <property type="entry name" value="HATPase_dom"/>
</dbReference>
<evidence type="ECO:0000256" key="1">
    <source>
        <dbReference type="ARBA" id="ARBA00000085"/>
    </source>
</evidence>
<keyword evidence="6" id="KW-0812">Transmembrane</keyword>
<evidence type="ECO:0000313" key="9">
    <source>
        <dbReference type="Proteomes" id="UP000326202"/>
    </source>
</evidence>
<keyword evidence="6" id="KW-1133">Transmembrane helix</keyword>
<dbReference type="SUPFAM" id="SSF47384">
    <property type="entry name" value="Homodimeric domain of signal transducing histidine kinase"/>
    <property type="match status" value="1"/>
</dbReference>
<dbReference type="PANTHER" id="PTHR43047:SF63">
    <property type="entry name" value="HISTIDINE KINASE"/>
    <property type="match status" value="1"/>
</dbReference>
<dbReference type="InterPro" id="IPR004358">
    <property type="entry name" value="Sig_transdc_His_kin-like_C"/>
</dbReference>
<dbReference type="RefSeq" id="WP_151177389.1">
    <property type="nucleotide sequence ID" value="NZ_CP042906.1"/>
</dbReference>
<dbReference type="PRINTS" id="PR00344">
    <property type="entry name" value="BCTRLSENSOR"/>
</dbReference>
<gene>
    <name evidence="8" type="ORF">FRZ44_24040</name>
</gene>
<dbReference type="InterPro" id="IPR036097">
    <property type="entry name" value="HisK_dim/P_sf"/>
</dbReference>
<dbReference type="GO" id="GO:0005886">
    <property type="term" value="C:plasma membrane"/>
    <property type="evidence" value="ECO:0007669"/>
    <property type="project" value="TreeGrafter"/>
</dbReference>
<evidence type="ECO:0000256" key="5">
    <source>
        <dbReference type="ARBA" id="ARBA00022777"/>
    </source>
</evidence>
<keyword evidence="4" id="KW-0808">Transferase</keyword>
<dbReference type="SMART" id="SM00387">
    <property type="entry name" value="HATPase_c"/>
    <property type="match status" value="1"/>
</dbReference>
<evidence type="ECO:0000256" key="4">
    <source>
        <dbReference type="ARBA" id="ARBA00022679"/>
    </source>
</evidence>
<dbReference type="Proteomes" id="UP000326202">
    <property type="component" value="Chromosome"/>
</dbReference>
<dbReference type="CDD" id="cd00082">
    <property type="entry name" value="HisKA"/>
    <property type="match status" value="1"/>
</dbReference>
<dbReference type="AlphaFoldDB" id="A0A5J6MI05"/>
<dbReference type="CDD" id="cd16922">
    <property type="entry name" value="HATPase_EvgS-ArcB-TorS-like"/>
    <property type="match status" value="1"/>
</dbReference>
<dbReference type="PROSITE" id="PS50109">
    <property type="entry name" value="HIS_KIN"/>
    <property type="match status" value="1"/>
</dbReference>
<comment type="catalytic activity">
    <reaction evidence="1">
        <text>ATP + protein L-histidine = ADP + protein N-phospho-L-histidine.</text>
        <dbReference type="EC" id="2.7.13.3"/>
    </reaction>
</comment>